<dbReference type="EMBL" id="ML977141">
    <property type="protein sequence ID" value="KAF1990724.1"/>
    <property type="molecule type" value="Genomic_DNA"/>
</dbReference>
<dbReference type="GO" id="GO:0005576">
    <property type="term" value="C:extracellular region"/>
    <property type="evidence" value="ECO:0007669"/>
    <property type="project" value="InterPro"/>
</dbReference>
<feature type="chain" id="PRO_5026152380" evidence="6">
    <location>
        <begin position="19"/>
        <end position="762"/>
    </location>
</feature>
<dbReference type="GO" id="GO:0005179">
    <property type="term" value="F:hormone activity"/>
    <property type="evidence" value="ECO:0007669"/>
    <property type="project" value="UniProtKB-KW"/>
</dbReference>
<evidence type="ECO:0000256" key="5">
    <source>
        <dbReference type="SAM" id="MobiDB-lite"/>
    </source>
</evidence>
<keyword evidence="8" id="KW-1185">Reference proteome</keyword>
<reference evidence="7" key="1">
    <citation type="journal article" date="2020" name="Stud. Mycol.">
        <title>101 Dothideomycetes genomes: a test case for predicting lifestyles and emergence of pathogens.</title>
        <authorList>
            <person name="Haridas S."/>
            <person name="Albert R."/>
            <person name="Binder M."/>
            <person name="Bloem J."/>
            <person name="Labutti K."/>
            <person name="Salamov A."/>
            <person name="Andreopoulos B."/>
            <person name="Baker S."/>
            <person name="Barry K."/>
            <person name="Bills G."/>
            <person name="Bluhm B."/>
            <person name="Cannon C."/>
            <person name="Castanera R."/>
            <person name="Culley D."/>
            <person name="Daum C."/>
            <person name="Ezra D."/>
            <person name="Gonzalez J."/>
            <person name="Henrissat B."/>
            <person name="Kuo A."/>
            <person name="Liang C."/>
            <person name="Lipzen A."/>
            <person name="Lutzoni F."/>
            <person name="Magnuson J."/>
            <person name="Mondo S."/>
            <person name="Nolan M."/>
            <person name="Ohm R."/>
            <person name="Pangilinan J."/>
            <person name="Park H.-J."/>
            <person name="Ramirez L."/>
            <person name="Alfaro M."/>
            <person name="Sun H."/>
            <person name="Tritt A."/>
            <person name="Yoshinaga Y."/>
            <person name="Zwiers L.-H."/>
            <person name="Turgeon B."/>
            <person name="Goodwin S."/>
            <person name="Spatafora J."/>
            <person name="Crous P."/>
            <person name="Grigoriev I."/>
        </authorList>
    </citation>
    <scope>NUCLEOTIDE SEQUENCE</scope>
    <source>
        <strain evidence="7">CBS 113979</strain>
    </source>
</reference>
<feature type="compositionally biased region" description="Polar residues" evidence="5">
    <location>
        <begin position="161"/>
        <end position="170"/>
    </location>
</feature>
<evidence type="ECO:0000256" key="6">
    <source>
        <dbReference type="SAM" id="SignalP"/>
    </source>
</evidence>
<comment type="similarity">
    <text evidence="1">Belongs to the stanniocalcin family.</text>
</comment>
<feature type="region of interest" description="Disordered" evidence="5">
    <location>
        <begin position="101"/>
        <end position="170"/>
    </location>
</feature>
<keyword evidence="4" id="KW-1015">Disulfide bond</keyword>
<keyword evidence="3" id="KW-0372">Hormone</keyword>
<evidence type="ECO:0000256" key="2">
    <source>
        <dbReference type="ARBA" id="ARBA00011748"/>
    </source>
</evidence>
<evidence type="ECO:0000313" key="8">
    <source>
        <dbReference type="Proteomes" id="UP000800041"/>
    </source>
</evidence>
<organism evidence="7 8">
    <name type="scientific">Aulographum hederae CBS 113979</name>
    <dbReference type="NCBI Taxonomy" id="1176131"/>
    <lineage>
        <taxon>Eukaryota</taxon>
        <taxon>Fungi</taxon>
        <taxon>Dikarya</taxon>
        <taxon>Ascomycota</taxon>
        <taxon>Pezizomycotina</taxon>
        <taxon>Dothideomycetes</taxon>
        <taxon>Pleosporomycetidae</taxon>
        <taxon>Aulographales</taxon>
        <taxon>Aulographaceae</taxon>
    </lineage>
</organism>
<dbReference type="Proteomes" id="UP000800041">
    <property type="component" value="Unassembled WGS sequence"/>
</dbReference>
<comment type="subunit">
    <text evidence="2">Homodimer; disulfide-linked.</text>
</comment>
<dbReference type="PANTHER" id="PTHR11245">
    <property type="entry name" value="STANNIOCALCIN"/>
    <property type="match status" value="1"/>
</dbReference>
<evidence type="ECO:0000313" key="7">
    <source>
        <dbReference type="EMBL" id="KAF1990724.1"/>
    </source>
</evidence>
<keyword evidence="6" id="KW-0732">Signal</keyword>
<sequence length="762" mass="80877">MFHSISLAFLLGANLVLANQGHEAWVQSLKNHGHQAQSLCQAYFGGEHATTVISTVYPTVTIPSFASGWPNHVISQACSNFPVLPTTVYITHTAPAATVQAPCSHLPPPVPSPPSPHPSNTASADATKSPPVEVESLPIEILPASPAPPKSSSSAIEDSTPILSPQSSVTKPMHTLSSSYWVNASSTNFPDTGTGHISGTRSISYNSTTKTMTVSLNTTVPTLSPNGSCVPEFVLDGVSEGTFNKKGDFFSVKLTCSSLKVTNATAFANWEAIDSLNITATGFSFPAFDDDHVLLSLFALDVHNIPIVASFDLYFGSIDMPVLVLGADGEPVEGVFVEADATIFAGISQSGMTNETGLFVFSNLSSTTISLLGRTSENEIGINGIAATYGLVTLQLLPLSPPTNGTSFDVNDGMTGWNGGTTVNLAKRDLDKLLNKRADTNLVLSTSGSSSVQVAHGSFTLHPSATRAYIKYKFVTDEVSGGYFGTQYNDYFSVSIRSSSGGYVSVTNSMNNLGLAAFDGAGATKWYILSLSVPPGTEYVSYDIGISNVADAKYQSQLIVDKVGDDACDKCGPNNNCENCPDNVLCQDECANPKSSCTFYRNCAEPTSECGESGYPLKYGERNCMKFTNNINRFTKQGREWITNTMHCLQVAMVPVLQTCPSCNSLRDAAFASHPDCYVNSGFCSLGCWDIAMVLATVGQDIIESWGQVGETALLCLQDPADTFGVGCAGDVLNLVATATPQTRAMAIAILVARHVLKKVIY</sequence>
<evidence type="ECO:0000256" key="4">
    <source>
        <dbReference type="ARBA" id="ARBA00023157"/>
    </source>
</evidence>
<gene>
    <name evidence="7" type="ORF">K402DRAFT_202489</name>
</gene>
<proteinExistence type="inferred from homology"/>
<dbReference type="OrthoDB" id="2251794at2759"/>
<name>A0A6G1HCC9_9PEZI</name>
<dbReference type="InterPro" id="IPR004978">
    <property type="entry name" value="Stanniocalcin"/>
</dbReference>
<feature type="compositionally biased region" description="Pro residues" evidence="5">
    <location>
        <begin position="105"/>
        <end position="117"/>
    </location>
</feature>
<accession>A0A6G1HCC9</accession>
<evidence type="ECO:0000256" key="3">
    <source>
        <dbReference type="ARBA" id="ARBA00022702"/>
    </source>
</evidence>
<dbReference type="GO" id="GO:0006874">
    <property type="term" value="P:intracellular calcium ion homeostasis"/>
    <property type="evidence" value="ECO:0007669"/>
    <property type="project" value="TreeGrafter"/>
</dbReference>
<dbReference type="PANTHER" id="PTHR11245:SF6">
    <property type="entry name" value="DUF19 DOMAIN-CONTAINING PROTEIN"/>
    <property type="match status" value="1"/>
</dbReference>
<protein>
    <submittedName>
        <fullName evidence="7">Uncharacterized protein</fullName>
    </submittedName>
</protein>
<evidence type="ECO:0000256" key="1">
    <source>
        <dbReference type="ARBA" id="ARBA00008693"/>
    </source>
</evidence>
<feature type="signal peptide" evidence="6">
    <location>
        <begin position="1"/>
        <end position="18"/>
    </location>
</feature>
<dbReference type="AlphaFoldDB" id="A0A6G1HCC9"/>